<evidence type="ECO:0000256" key="7">
    <source>
        <dbReference type="ARBA" id="ARBA00039274"/>
    </source>
</evidence>
<evidence type="ECO:0000256" key="6">
    <source>
        <dbReference type="ARBA" id="ARBA00038411"/>
    </source>
</evidence>
<evidence type="ECO:0000256" key="3">
    <source>
        <dbReference type="ARBA" id="ARBA00022794"/>
    </source>
</evidence>
<evidence type="ECO:0000313" key="9">
    <source>
        <dbReference type="EMBL" id="CAJ0606104.1"/>
    </source>
</evidence>
<protein>
    <recommendedName>
        <fullName evidence="7">B9 domain-containing protein 1</fullName>
    </recommendedName>
</protein>
<accession>A0AA36H9H7</accession>
<dbReference type="Proteomes" id="UP001176961">
    <property type="component" value="Unassembled WGS sequence"/>
</dbReference>
<dbReference type="PANTHER" id="PTHR12968">
    <property type="entry name" value="B9 DOMAIN-CONTAINING"/>
    <property type="match status" value="1"/>
</dbReference>
<dbReference type="PANTHER" id="PTHR12968:SF1">
    <property type="entry name" value="B9 DOMAIN-CONTAINING PROTEIN 1"/>
    <property type="match status" value="1"/>
</dbReference>
<keyword evidence="4" id="KW-0206">Cytoskeleton</keyword>
<dbReference type="InterPro" id="IPR010796">
    <property type="entry name" value="C2_B9-type_dom"/>
</dbReference>
<reference evidence="9" key="1">
    <citation type="submission" date="2023-07" db="EMBL/GenBank/DDBJ databases">
        <authorList>
            <consortium name="CYATHOMIX"/>
        </authorList>
    </citation>
    <scope>NUCLEOTIDE SEQUENCE</scope>
    <source>
        <strain evidence="9">N/A</strain>
    </source>
</reference>
<feature type="region of interest" description="Disordered" evidence="8">
    <location>
        <begin position="186"/>
        <end position="247"/>
    </location>
</feature>
<proteinExistence type="inferred from homology"/>
<organism evidence="9 10">
    <name type="scientific">Cylicocyclus nassatus</name>
    <name type="common">Nematode worm</name>
    <dbReference type="NCBI Taxonomy" id="53992"/>
    <lineage>
        <taxon>Eukaryota</taxon>
        <taxon>Metazoa</taxon>
        <taxon>Ecdysozoa</taxon>
        <taxon>Nematoda</taxon>
        <taxon>Chromadorea</taxon>
        <taxon>Rhabditida</taxon>
        <taxon>Rhabditina</taxon>
        <taxon>Rhabditomorpha</taxon>
        <taxon>Strongyloidea</taxon>
        <taxon>Strongylidae</taxon>
        <taxon>Cylicocyclus</taxon>
    </lineage>
</organism>
<feature type="compositionally biased region" description="Low complexity" evidence="8">
    <location>
        <begin position="235"/>
        <end position="247"/>
    </location>
</feature>
<dbReference type="GO" id="GO:0036038">
    <property type="term" value="C:MKS complex"/>
    <property type="evidence" value="ECO:0007669"/>
    <property type="project" value="TreeGrafter"/>
</dbReference>
<keyword evidence="3" id="KW-0970">Cilium biogenesis/degradation</keyword>
<gene>
    <name evidence="9" type="ORF">CYNAS_LOCUS18087</name>
</gene>
<comment type="similarity">
    <text evidence="6">Belongs to the B9D family.</text>
</comment>
<sequence length="247" mass="27226">MAQEKAFLLLINGHVESAEFPDCSSLCVRFSSSFGPDWKHVAGAIEGLSATCFKGEARHFVPDLPITATFSSTNPYRWPQLVFSCYGHDFMGHDVIRGYGALPIPTVPGTHLKIVPCFVPEASSSYQKIIGILRGRRPEFVNPNQVARPEARHVTRVTTQGKLRVRIDVLLKDIRKFGFQIIPSRGVTSQEPAPTDLSKLRLGRQKRPVEEPETSTPAQSEDKATDIISPPPPSDDASSRPLPALED</sequence>
<name>A0AA36H9H7_CYLNA</name>
<comment type="subcellular location">
    <subcellularLocation>
        <location evidence="1">Cytoplasm</location>
        <location evidence="1">Cytoskeleton</location>
        <location evidence="1">Cilium basal body</location>
    </subcellularLocation>
</comment>
<evidence type="ECO:0000256" key="2">
    <source>
        <dbReference type="ARBA" id="ARBA00022490"/>
    </source>
</evidence>
<evidence type="ECO:0000313" key="10">
    <source>
        <dbReference type="Proteomes" id="UP001176961"/>
    </source>
</evidence>
<keyword evidence="10" id="KW-1185">Reference proteome</keyword>
<evidence type="ECO:0000256" key="5">
    <source>
        <dbReference type="ARBA" id="ARBA00023273"/>
    </source>
</evidence>
<evidence type="ECO:0000256" key="4">
    <source>
        <dbReference type="ARBA" id="ARBA00023212"/>
    </source>
</evidence>
<dbReference type="GO" id="GO:0060271">
    <property type="term" value="P:cilium assembly"/>
    <property type="evidence" value="ECO:0007669"/>
    <property type="project" value="TreeGrafter"/>
</dbReference>
<comment type="caution">
    <text evidence="9">The sequence shown here is derived from an EMBL/GenBank/DDBJ whole genome shotgun (WGS) entry which is preliminary data.</text>
</comment>
<dbReference type="Pfam" id="PF07162">
    <property type="entry name" value="B9-C2"/>
    <property type="match status" value="1"/>
</dbReference>
<keyword evidence="5" id="KW-0966">Cell projection</keyword>
<dbReference type="AlphaFoldDB" id="A0AA36H9H7"/>
<keyword evidence="2" id="KW-0963">Cytoplasm</keyword>
<evidence type="ECO:0000256" key="1">
    <source>
        <dbReference type="ARBA" id="ARBA00004120"/>
    </source>
</evidence>
<dbReference type="EMBL" id="CATQJL010000316">
    <property type="protein sequence ID" value="CAJ0606104.1"/>
    <property type="molecule type" value="Genomic_DNA"/>
</dbReference>
<dbReference type="PROSITE" id="PS51381">
    <property type="entry name" value="C2_B9"/>
    <property type="match status" value="1"/>
</dbReference>
<evidence type="ECO:0000256" key="8">
    <source>
        <dbReference type="SAM" id="MobiDB-lite"/>
    </source>
</evidence>